<evidence type="ECO:0008006" key="4">
    <source>
        <dbReference type="Google" id="ProtNLM"/>
    </source>
</evidence>
<evidence type="ECO:0000256" key="1">
    <source>
        <dbReference type="SAM" id="MobiDB-lite"/>
    </source>
</evidence>
<comment type="caution">
    <text evidence="2">The sequence shown here is derived from an EMBL/GenBank/DDBJ whole genome shotgun (WGS) entry which is preliminary data.</text>
</comment>
<dbReference type="EMBL" id="JAOYFB010000003">
    <property type="protein sequence ID" value="KAK4011452.1"/>
    <property type="molecule type" value="Genomic_DNA"/>
</dbReference>
<organism evidence="2 3">
    <name type="scientific">Daphnia magna</name>
    <dbReference type="NCBI Taxonomy" id="35525"/>
    <lineage>
        <taxon>Eukaryota</taxon>
        <taxon>Metazoa</taxon>
        <taxon>Ecdysozoa</taxon>
        <taxon>Arthropoda</taxon>
        <taxon>Crustacea</taxon>
        <taxon>Branchiopoda</taxon>
        <taxon>Diplostraca</taxon>
        <taxon>Cladocera</taxon>
        <taxon>Anomopoda</taxon>
        <taxon>Daphniidae</taxon>
        <taxon>Daphnia</taxon>
    </lineage>
</organism>
<evidence type="ECO:0000313" key="3">
    <source>
        <dbReference type="Proteomes" id="UP001234178"/>
    </source>
</evidence>
<dbReference type="Proteomes" id="UP001234178">
    <property type="component" value="Unassembled WGS sequence"/>
</dbReference>
<proteinExistence type="predicted"/>
<evidence type="ECO:0000313" key="2">
    <source>
        <dbReference type="EMBL" id="KAK4011452.1"/>
    </source>
</evidence>
<sequence>MDFSEAAVGYGTDPDDASKGEGRRGDGHDRVGLEKLIFPANSNEEYYNDTKYFAIPYCESNTDLRRRNQRLYTYPIGIDIIVHRQQSNLFG</sequence>
<protein>
    <recommendedName>
        <fullName evidence="4">Transmembrane 9 superfamily member</fullName>
    </recommendedName>
</protein>
<accession>A0ABQ9ZEU0</accession>
<keyword evidence="3" id="KW-1185">Reference proteome</keyword>
<name>A0ABQ9ZEU0_9CRUS</name>
<reference evidence="2 3" key="1">
    <citation type="journal article" date="2023" name="Nucleic Acids Res.">
        <title>The hologenome of Daphnia magna reveals possible DNA methylation and microbiome-mediated evolution of the host genome.</title>
        <authorList>
            <person name="Chaturvedi A."/>
            <person name="Li X."/>
            <person name="Dhandapani V."/>
            <person name="Marshall H."/>
            <person name="Kissane S."/>
            <person name="Cuenca-Cambronero M."/>
            <person name="Asole G."/>
            <person name="Calvet F."/>
            <person name="Ruiz-Romero M."/>
            <person name="Marangio P."/>
            <person name="Guigo R."/>
            <person name="Rago D."/>
            <person name="Mirbahai L."/>
            <person name="Eastwood N."/>
            <person name="Colbourne J.K."/>
            <person name="Zhou J."/>
            <person name="Mallon E."/>
            <person name="Orsini L."/>
        </authorList>
    </citation>
    <scope>NUCLEOTIDE SEQUENCE [LARGE SCALE GENOMIC DNA]</scope>
    <source>
        <strain evidence="2">LRV0_1</strain>
    </source>
</reference>
<gene>
    <name evidence="2" type="ORF">OUZ56_020569</name>
</gene>
<feature type="compositionally biased region" description="Basic and acidic residues" evidence="1">
    <location>
        <begin position="16"/>
        <end position="29"/>
    </location>
</feature>
<feature type="region of interest" description="Disordered" evidence="1">
    <location>
        <begin position="1"/>
        <end position="29"/>
    </location>
</feature>